<evidence type="ECO:0008006" key="6">
    <source>
        <dbReference type="Google" id="ProtNLM"/>
    </source>
</evidence>
<dbReference type="PROSITE" id="PS00616">
    <property type="entry name" value="HIS_ACID_PHOSPHAT_1"/>
    <property type="match status" value="1"/>
</dbReference>
<evidence type="ECO:0000313" key="4">
    <source>
        <dbReference type="EMBL" id="CAB3359072.1"/>
    </source>
</evidence>
<dbReference type="InterPro" id="IPR029033">
    <property type="entry name" value="His_PPase_superfam"/>
</dbReference>
<dbReference type="EMBL" id="CADEPI010000001">
    <property type="protein sequence ID" value="CAB3359072.1"/>
    <property type="molecule type" value="Genomic_DNA"/>
</dbReference>
<keyword evidence="5" id="KW-1185">Reference proteome</keyword>
<dbReference type="InterPro" id="IPR000560">
    <property type="entry name" value="His_Pase_clade-2"/>
</dbReference>
<dbReference type="CDD" id="cd07061">
    <property type="entry name" value="HP_HAP_like"/>
    <property type="match status" value="1"/>
</dbReference>
<comment type="similarity">
    <text evidence="2">Belongs to the histidine acid phosphatase family.</text>
</comment>
<evidence type="ECO:0000256" key="3">
    <source>
        <dbReference type="SAM" id="SignalP"/>
    </source>
</evidence>
<dbReference type="AlphaFoldDB" id="A0A8S1BTA0"/>
<name>A0A8S1BTA0_9INSE</name>
<dbReference type="Pfam" id="PF00328">
    <property type="entry name" value="His_Phos_2"/>
    <property type="match status" value="1"/>
</dbReference>
<dbReference type="GO" id="GO:0003993">
    <property type="term" value="F:acid phosphatase activity"/>
    <property type="evidence" value="ECO:0007669"/>
    <property type="project" value="UniProtKB-EC"/>
</dbReference>
<dbReference type="InterPro" id="IPR050645">
    <property type="entry name" value="Histidine_acid_phosphatase"/>
</dbReference>
<protein>
    <recommendedName>
        <fullName evidence="6">Acid phosphatase</fullName>
    </recommendedName>
</protein>
<dbReference type="SUPFAM" id="SSF53254">
    <property type="entry name" value="Phosphoglycerate mutase-like"/>
    <property type="match status" value="1"/>
</dbReference>
<comment type="caution">
    <text evidence="4">The sequence shown here is derived from an EMBL/GenBank/DDBJ whole genome shotgun (WGS) entry which is preliminary data.</text>
</comment>
<organism evidence="4 5">
    <name type="scientific">Cloeon dipterum</name>
    <dbReference type="NCBI Taxonomy" id="197152"/>
    <lineage>
        <taxon>Eukaryota</taxon>
        <taxon>Metazoa</taxon>
        <taxon>Ecdysozoa</taxon>
        <taxon>Arthropoda</taxon>
        <taxon>Hexapoda</taxon>
        <taxon>Insecta</taxon>
        <taxon>Pterygota</taxon>
        <taxon>Palaeoptera</taxon>
        <taxon>Ephemeroptera</taxon>
        <taxon>Pisciforma</taxon>
        <taxon>Baetidae</taxon>
        <taxon>Cloeon</taxon>
    </lineage>
</organism>
<gene>
    <name evidence="4" type="ORF">CLODIP_2_CD05180</name>
</gene>
<comment type="catalytic activity">
    <reaction evidence="1">
        <text>a phosphate monoester + H2O = an alcohol + phosphate</text>
        <dbReference type="Rhea" id="RHEA:15017"/>
        <dbReference type="ChEBI" id="CHEBI:15377"/>
        <dbReference type="ChEBI" id="CHEBI:30879"/>
        <dbReference type="ChEBI" id="CHEBI:43474"/>
        <dbReference type="ChEBI" id="CHEBI:67140"/>
        <dbReference type="EC" id="3.1.3.2"/>
    </reaction>
</comment>
<dbReference type="PANTHER" id="PTHR11567:SF205">
    <property type="entry name" value="GH28721P-RELATED"/>
    <property type="match status" value="1"/>
</dbReference>
<accession>A0A8S1BTA0</accession>
<reference evidence="4 5" key="1">
    <citation type="submission" date="2020-04" db="EMBL/GenBank/DDBJ databases">
        <authorList>
            <person name="Alioto T."/>
            <person name="Alioto T."/>
            <person name="Gomez Garrido J."/>
        </authorList>
    </citation>
    <scope>NUCLEOTIDE SEQUENCE [LARGE SCALE GENOMIC DNA]</scope>
</reference>
<feature type="signal peptide" evidence="3">
    <location>
        <begin position="1"/>
        <end position="23"/>
    </location>
</feature>
<evidence type="ECO:0000256" key="2">
    <source>
        <dbReference type="ARBA" id="ARBA00005375"/>
    </source>
</evidence>
<evidence type="ECO:0000313" key="5">
    <source>
        <dbReference type="Proteomes" id="UP000494165"/>
    </source>
</evidence>
<keyword evidence="3" id="KW-0732">Signal</keyword>
<dbReference type="Proteomes" id="UP000494165">
    <property type="component" value="Unassembled WGS sequence"/>
</dbReference>
<feature type="chain" id="PRO_5035942933" description="Acid phosphatase" evidence="3">
    <location>
        <begin position="24"/>
        <end position="391"/>
    </location>
</feature>
<dbReference type="PROSITE" id="PS00778">
    <property type="entry name" value="HIS_ACID_PHOSPHAT_2"/>
    <property type="match status" value="1"/>
</dbReference>
<dbReference type="OrthoDB" id="5821688at2759"/>
<dbReference type="InterPro" id="IPR033379">
    <property type="entry name" value="Acid_Pase_AS"/>
</dbReference>
<proteinExistence type="inferred from homology"/>
<evidence type="ECO:0000256" key="1">
    <source>
        <dbReference type="ARBA" id="ARBA00000032"/>
    </source>
</evidence>
<sequence>MESAPGKGALVAGLLIFATASLAVPLAAPPPSSTLKPGEGLVRQVHAIFRHGERTPADTYPNDPLINETYSPFGWGQLTLNGKRQVYSQGQWLRQHYHKLVGDDYSAAYTQSTDVDRSLMTAQLVLAALFPPTPYQEFEPGLRWQPVPVHTIPVHLDNQLLLVRVPCPRYYEERDRVKKIPPTSELLEKNKELLEKWTTITGLPVDNLDEVMSVYSTLLAQSRFNLTLPPWTKEYFPDAFLNMTSTSFLATVQTPILIRLKAGPLVNNILKEFEKEAAQQQKVKMFLYSGHDSTVANILAALGLYKTPYIPGYSALVLLELVEPSPGKFFVRVFRRSEENPEAELLQIKGCDIECPLEKFKELTEPIRPVNWQEECKAINQDFVAPPPLPP</sequence>
<dbReference type="PANTHER" id="PTHR11567">
    <property type="entry name" value="ACID PHOSPHATASE-RELATED"/>
    <property type="match status" value="1"/>
</dbReference>
<dbReference type="Gene3D" id="3.40.50.1240">
    <property type="entry name" value="Phosphoglycerate mutase-like"/>
    <property type="match status" value="1"/>
</dbReference>